<evidence type="ECO:0000313" key="2">
    <source>
        <dbReference type="Proteomes" id="UP001063166"/>
    </source>
</evidence>
<proteinExistence type="predicted"/>
<protein>
    <submittedName>
        <fullName evidence="1">Uncharacterized protein</fullName>
    </submittedName>
</protein>
<accession>A0A9P3UTJ5</accession>
<evidence type="ECO:0000313" key="1">
    <source>
        <dbReference type="EMBL" id="GLB44678.1"/>
    </source>
</evidence>
<organism evidence="1 2">
    <name type="scientific">Lyophyllum shimeji</name>
    <name type="common">Hon-shimeji</name>
    <name type="synonym">Tricholoma shimeji</name>
    <dbReference type="NCBI Taxonomy" id="47721"/>
    <lineage>
        <taxon>Eukaryota</taxon>
        <taxon>Fungi</taxon>
        <taxon>Dikarya</taxon>
        <taxon>Basidiomycota</taxon>
        <taxon>Agaricomycotina</taxon>
        <taxon>Agaricomycetes</taxon>
        <taxon>Agaricomycetidae</taxon>
        <taxon>Agaricales</taxon>
        <taxon>Tricholomatineae</taxon>
        <taxon>Lyophyllaceae</taxon>
        <taxon>Lyophyllum</taxon>
    </lineage>
</organism>
<gene>
    <name evidence="1" type="ORF">LshimejAT787_1800150</name>
</gene>
<keyword evidence="2" id="KW-1185">Reference proteome</keyword>
<comment type="caution">
    <text evidence="1">The sequence shown here is derived from an EMBL/GenBank/DDBJ whole genome shotgun (WGS) entry which is preliminary data.</text>
</comment>
<sequence length="127" mass="14173">MPRPRALQLRPLAMARLFRGDEALCVSFFPTRRVVALTIFQAGRRPEVFRPQSIQNHKSVITNSQIPVAGGRIPTGLLGTRTSSPDPFPLMTRAARRTLTMMETHLRCSASPRLIAPVPSSIFQHQD</sequence>
<name>A0A9P3UTJ5_LYOSH</name>
<dbReference type="EMBL" id="BRPK01000018">
    <property type="protein sequence ID" value="GLB44678.1"/>
    <property type="molecule type" value="Genomic_DNA"/>
</dbReference>
<dbReference type="Proteomes" id="UP001063166">
    <property type="component" value="Unassembled WGS sequence"/>
</dbReference>
<reference evidence="1" key="1">
    <citation type="submission" date="2022-07" db="EMBL/GenBank/DDBJ databases">
        <title>The genome of Lyophyllum shimeji provides insight into the initial evolution of ectomycorrhizal fungal genome.</title>
        <authorList>
            <person name="Kobayashi Y."/>
            <person name="Shibata T."/>
            <person name="Hirakawa H."/>
            <person name="Shigenobu S."/>
            <person name="Nishiyama T."/>
            <person name="Yamada A."/>
            <person name="Hasebe M."/>
            <person name="Kawaguchi M."/>
        </authorList>
    </citation>
    <scope>NUCLEOTIDE SEQUENCE</scope>
    <source>
        <strain evidence="1">AT787</strain>
    </source>
</reference>
<dbReference type="AlphaFoldDB" id="A0A9P3UTJ5"/>